<dbReference type="EMBL" id="MBFR01000102">
    <property type="protein sequence ID" value="PVU94075.1"/>
    <property type="molecule type" value="Genomic_DNA"/>
</dbReference>
<feature type="transmembrane region" description="Helical" evidence="8">
    <location>
        <begin position="118"/>
        <end position="136"/>
    </location>
</feature>
<feature type="transmembrane region" description="Helical" evidence="8">
    <location>
        <begin position="469"/>
        <end position="492"/>
    </location>
</feature>
<feature type="transmembrane region" description="Helical" evidence="8">
    <location>
        <begin position="905"/>
        <end position="921"/>
    </location>
</feature>
<dbReference type="PANTHER" id="PTHR12266">
    <property type="entry name" value="NA+/CA2+ K+ INDEPENDENT EXCHANGER"/>
    <property type="match status" value="1"/>
</dbReference>
<evidence type="ECO:0000256" key="5">
    <source>
        <dbReference type="ARBA" id="ARBA00022989"/>
    </source>
</evidence>
<feature type="transmembrane region" description="Helical" evidence="8">
    <location>
        <begin position="782"/>
        <end position="805"/>
    </location>
</feature>
<feature type="transmembrane region" description="Helical" evidence="8">
    <location>
        <begin position="157"/>
        <end position="179"/>
    </location>
</feature>
<dbReference type="Pfam" id="PF01699">
    <property type="entry name" value="Na_Ca_ex"/>
    <property type="match status" value="2"/>
</dbReference>
<comment type="caution">
    <text evidence="10">The sequence shown here is derived from an EMBL/GenBank/DDBJ whole genome shotgun (WGS) entry which is preliminary data.</text>
</comment>
<evidence type="ECO:0000256" key="2">
    <source>
        <dbReference type="ARBA" id="ARBA00008170"/>
    </source>
</evidence>
<dbReference type="Proteomes" id="UP000245383">
    <property type="component" value="Unassembled WGS sequence"/>
</dbReference>
<feature type="transmembrane region" description="Helical" evidence="8">
    <location>
        <begin position="191"/>
        <end position="215"/>
    </location>
</feature>
<feature type="compositionally biased region" description="Low complexity" evidence="7">
    <location>
        <begin position="319"/>
        <end position="334"/>
    </location>
</feature>
<feature type="domain" description="Sodium/calcium exchanger membrane region" evidence="9">
    <location>
        <begin position="125"/>
        <end position="211"/>
    </location>
</feature>
<reference evidence="10 11" key="1">
    <citation type="journal article" date="2018" name="MBio">
        <title>Comparative Genomics Reveals the Core Gene Toolbox for the Fungus-Insect Symbiosis.</title>
        <authorList>
            <person name="Wang Y."/>
            <person name="Stata M."/>
            <person name="Wang W."/>
            <person name="Stajich J.E."/>
            <person name="White M.M."/>
            <person name="Moncalvo J.M."/>
        </authorList>
    </citation>
    <scope>NUCLEOTIDE SEQUENCE [LARGE SCALE GENOMIC DNA]</scope>
    <source>
        <strain evidence="10 11">SWE-8-4</strain>
    </source>
</reference>
<dbReference type="GO" id="GO:0008324">
    <property type="term" value="F:monoatomic cation transmembrane transporter activity"/>
    <property type="evidence" value="ECO:0007669"/>
    <property type="project" value="TreeGrafter"/>
</dbReference>
<feature type="domain" description="Sodium/calcium exchanger membrane region" evidence="9">
    <location>
        <begin position="762"/>
        <end position="916"/>
    </location>
</feature>
<evidence type="ECO:0000256" key="4">
    <source>
        <dbReference type="ARBA" id="ARBA00022692"/>
    </source>
</evidence>
<feature type="transmembrane region" description="Helical" evidence="8">
    <location>
        <begin position="447"/>
        <end position="463"/>
    </location>
</feature>
<dbReference type="InterPro" id="IPR004837">
    <property type="entry name" value="NaCa_Exmemb"/>
</dbReference>
<dbReference type="GO" id="GO:0006874">
    <property type="term" value="P:intracellular calcium ion homeostasis"/>
    <property type="evidence" value="ECO:0007669"/>
    <property type="project" value="TreeGrafter"/>
</dbReference>
<evidence type="ECO:0000256" key="7">
    <source>
        <dbReference type="SAM" id="MobiDB-lite"/>
    </source>
</evidence>
<dbReference type="PROSITE" id="PS00092">
    <property type="entry name" value="N6_MTASE"/>
    <property type="match status" value="1"/>
</dbReference>
<dbReference type="InterPro" id="IPR002052">
    <property type="entry name" value="DNA_methylase_N6_adenine_CS"/>
</dbReference>
<dbReference type="InterPro" id="IPR051359">
    <property type="entry name" value="CaCA_antiporter"/>
</dbReference>
<gene>
    <name evidence="10" type="ORF">BB561_002817</name>
</gene>
<feature type="transmembrane region" description="Helical" evidence="8">
    <location>
        <begin position="710"/>
        <end position="728"/>
    </location>
</feature>
<feature type="compositionally biased region" description="Polar residues" evidence="7">
    <location>
        <begin position="419"/>
        <end position="428"/>
    </location>
</feature>
<protein>
    <recommendedName>
        <fullName evidence="9">Sodium/calcium exchanger membrane region domain-containing protein</fullName>
    </recommendedName>
</protein>
<comment type="subcellular location">
    <subcellularLocation>
        <location evidence="1">Membrane</location>
        <topology evidence="1">Multi-pass membrane protein</topology>
    </subcellularLocation>
</comment>
<evidence type="ECO:0000259" key="9">
    <source>
        <dbReference type="Pfam" id="PF01699"/>
    </source>
</evidence>
<evidence type="ECO:0000256" key="6">
    <source>
        <dbReference type="ARBA" id="ARBA00023136"/>
    </source>
</evidence>
<dbReference type="GO" id="GO:0008168">
    <property type="term" value="F:methyltransferase activity"/>
    <property type="evidence" value="ECO:0007669"/>
    <property type="project" value="InterPro"/>
</dbReference>
<dbReference type="InterPro" id="IPR044880">
    <property type="entry name" value="NCX_ion-bd_dom_sf"/>
</dbReference>
<feature type="region of interest" description="Disordered" evidence="7">
    <location>
        <begin position="577"/>
        <end position="597"/>
    </location>
</feature>
<feature type="transmembrane region" description="Helical" evidence="8">
    <location>
        <begin position="755"/>
        <end position="776"/>
    </location>
</feature>
<comment type="similarity">
    <text evidence="2">Belongs to the Ca(2+):cation antiporter (CaCA) (TC 2.A.19) family.</text>
</comment>
<dbReference type="GO" id="GO:0003676">
    <property type="term" value="F:nucleic acid binding"/>
    <property type="evidence" value="ECO:0007669"/>
    <property type="project" value="InterPro"/>
</dbReference>
<dbReference type="Gene3D" id="1.20.1420.30">
    <property type="entry name" value="NCX, central ion-binding region"/>
    <property type="match status" value="2"/>
</dbReference>
<organism evidence="10 11">
    <name type="scientific">Smittium simulii</name>
    <dbReference type="NCBI Taxonomy" id="133385"/>
    <lineage>
        <taxon>Eukaryota</taxon>
        <taxon>Fungi</taxon>
        <taxon>Fungi incertae sedis</taxon>
        <taxon>Zoopagomycota</taxon>
        <taxon>Kickxellomycotina</taxon>
        <taxon>Harpellomycetes</taxon>
        <taxon>Harpellales</taxon>
        <taxon>Legeriomycetaceae</taxon>
        <taxon>Smittium</taxon>
    </lineage>
</organism>
<sequence length="925" mass="101935">MQLLFYFKTYILLVSFLLFSLLYTPVVSVSTDLLTSKQLQSKKPLLQSLNTTLTLNKAQSHLNTISKRQSAPTCSQIRNTPEDKCLFAKLYCTENQDSIFNYYVFVYCNLPKFKPARIFFICLELLILFLWLGISASDYFSPNLKTIAQIFKMPDSLAGVTLLALGNGAPDLFTTFSAFKTDSASLALGQLIGGTFFIICVVNAIPCCWSLLNIVSKTLSETMARYGNTELDQNSSPRLISPTNSHYSYNTNSNSYVSQPDSYFSNVDAIKRHIQSYPRSLLAAVEFADFFNELPPKFKNTTYSHPNLPFITAPRTLDSPPSIAASRQSSSKSTPAPPGLPSSHSAGNDYLAPLNMIQRSSSPPPIPHFYNNFSNSPSNSSNSSFANPALNSDQIPKIKISPPSTFSISPKVSNEPLVQPSNTSSTPHMITPSTTNNSLLSTTTTPTFRWILLTQFIPILSRWKPSRSWYSKLLLVLVSIPIFLLTITIPVLHELPDSFARSKRSKLGLDVIWDVLSVVSQSITHSNSTSPIVANPPYSDESEIELLQRRRLPSLPLSNKYSYTPKKLVKSISSISTSSSSSLSSNSSSSSSSSIAAPKLVETDPTVRISKSRSKSTDGYLHNGRNTSIEHAIHSDYNFPHINPNSLKRQDSLVSSNNNFALSDFGDSNASYTFNYTKKAILIVSMIRCITSPLFICFALVYTADIDFRVLYFGLGIGIPTAIIFLYVQKVNLNINEQDGFFFAFLKTNIIRCRLLLDSIPAFVGFFCGLFWIYLISSEIVAILQTLGTILGISNSLMGFTLLALGNSIGDLATNITVAKLGFPIMGISACYGGPLLNLSLGIGFSSLIKLLQIKAQTPTIDSLKIVFGLNNSSVFISVIFLMSTILLLMVASICQGFTFTKYNGYVLLVVYAVAFGLNIYQEYK</sequence>
<keyword evidence="5 8" id="KW-1133">Transmembrane helix</keyword>
<feature type="transmembrane region" description="Helical" evidence="8">
    <location>
        <begin position="680"/>
        <end position="704"/>
    </location>
</feature>
<accession>A0A2T9YNY4</accession>
<dbReference type="STRING" id="133385.A0A2T9YNY4"/>
<evidence type="ECO:0000313" key="10">
    <source>
        <dbReference type="EMBL" id="PVU94075.1"/>
    </source>
</evidence>
<evidence type="ECO:0000313" key="11">
    <source>
        <dbReference type="Proteomes" id="UP000245383"/>
    </source>
</evidence>
<evidence type="ECO:0000256" key="1">
    <source>
        <dbReference type="ARBA" id="ARBA00004141"/>
    </source>
</evidence>
<dbReference type="GO" id="GO:0016020">
    <property type="term" value="C:membrane"/>
    <property type="evidence" value="ECO:0007669"/>
    <property type="project" value="UniProtKB-SubCell"/>
</dbReference>
<keyword evidence="6 8" id="KW-0472">Membrane</keyword>
<feature type="transmembrane region" description="Helical" evidence="8">
    <location>
        <begin position="875"/>
        <end position="899"/>
    </location>
</feature>
<evidence type="ECO:0000256" key="8">
    <source>
        <dbReference type="SAM" id="Phobius"/>
    </source>
</evidence>
<keyword evidence="4 8" id="KW-0812">Transmembrane</keyword>
<dbReference type="PANTHER" id="PTHR12266:SF0">
    <property type="entry name" value="MITOCHONDRIAL SODIUM_CALCIUM EXCHANGER PROTEIN"/>
    <property type="match status" value="1"/>
</dbReference>
<name>A0A2T9YNY4_9FUNG</name>
<feature type="region of interest" description="Disordered" evidence="7">
    <location>
        <begin position="314"/>
        <end position="349"/>
    </location>
</feature>
<proteinExistence type="inferred from homology"/>
<feature type="compositionally biased region" description="Low complexity" evidence="7">
    <location>
        <begin position="577"/>
        <end position="595"/>
    </location>
</feature>
<dbReference type="GO" id="GO:0032259">
    <property type="term" value="P:methylation"/>
    <property type="evidence" value="ECO:0007669"/>
    <property type="project" value="InterPro"/>
</dbReference>
<keyword evidence="3" id="KW-0813">Transport</keyword>
<evidence type="ECO:0000256" key="3">
    <source>
        <dbReference type="ARBA" id="ARBA00022448"/>
    </source>
</evidence>
<dbReference type="OrthoDB" id="407410at2759"/>
<keyword evidence="11" id="KW-1185">Reference proteome</keyword>
<feature type="region of interest" description="Disordered" evidence="7">
    <location>
        <begin position="415"/>
        <end position="438"/>
    </location>
</feature>
<dbReference type="AlphaFoldDB" id="A0A2T9YNY4"/>